<dbReference type="Pfam" id="PF18962">
    <property type="entry name" value="Por_Secre_tail"/>
    <property type="match status" value="1"/>
</dbReference>
<dbReference type="NCBIfam" id="TIGR04183">
    <property type="entry name" value="Por_Secre_tail"/>
    <property type="match status" value="1"/>
</dbReference>
<dbReference type="InterPro" id="IPR026444">
    <property type="entry name" value="Secre_tail"/>
</dbReference>
<dbReference type="RefSeq" id="WP_267281469.1">
    <property type="nucleotide sequence ID" value="NZ_JAOVZV010000010.1"/>
</dbReference>
<feature type="domain" description="Secretion system C-terminal sorting" evidence="3">
    <location>
        <begin position="453"/>
        <end position="513"/>
    </location>
</feature>
<feature type="signal peptide" evidence="2">
    <location>
        <begin position="1"/>
        <end position="19"/>
    </location>
</feature>
<dbReference type="EMBL" id="JAOVZV010000010">
    <property type="protein sequence ID" value="MCX8532941.1"/>
    <property type="molecule type" value="Genomic_DNA"/>
</dbReference>
<evidence type="ECO:0000259" key="3">
    <source>
        <dbReference type="Pfam" id="PF18962"/>
    </source>
</evidence>
<evidence type="ECO:0000313" key="5">
    <source>
        <dbReference type="Proteomes" id="UP001070176"/>
    </source>
</evidence>
<dbReference type="Proteomes" id="UP001070176">
    <property type="component" value="Unassembled WGS sequence"/>
</dbReference>
<dbReference type="InterPro" id="IPR005046">
    <property type="entry name" value="DUF285"/>
</dbReference>
<organism evidence="4 5">
    <name type="scientific">Chryseobacterium luquanense</name>
    <dbReference type="NCBI Taxonomy" id="2983766"/>
    <lineage>
        <taxon>Bacteria</taxon>
        <taxon>Pseudomonadati</taxon>
        <taxon>Bacteroidota</taxon>
        <taxon>Flavobacteriia</taxon>
        <taxon>Flavobacteriales</taxon>
        <taxon>Weeksellaceae</taxon>
        <taxon>Chryseobacterium group</taxon>
        <taxon>Chryseobacterium</taxon>
    </lineage>
</organism>
<dbReference type="Pfam" id="PF03382">
    <property type="entry name" value="DUF285"/>
    <property type="match status" value="2"/>
</dbReference>
<keyword evidence="5" id="KW-1185">Reference proteome</keyword>
<comment type="caution">
    <text evidence="4">The sequence shown here is derived from an EMBL/GenBank/DDBJ whole genome shotgun (WGS) entry which is preliminary data.</text>
</comment>
<evidence type="ECO:0000256" key="1">
    <source>
        <dbReference type="ARBA" id="ARBA00022729"/>
    </source>
</evidence>
<gene>
    <name evidence="4" type="ORF">OEA66_11315</name>
</gene>
<reference evidence="4" key="1">
    <citation type="submission" date="2022-10" db="EMBL/GenBank/DDBJ databases">
        <title>Chryseobacterium sp. nov., a novel bacterial species.</title>
        <authorList>
            <person name="Cao Y."/>
        </authorList>
    </citation>
    <scope>NUCLEOTIDE SEQUENCE</scope>
    <source>
        <strain evidence="4">KC 927</strain>
    </source>
</reference>
<sequence>MIKQILLFISVIFFQITNAQNEFVTVWQPGIISTPAVSVNAPFQATSNQIWFPGTGQNYNIQWEEIGFPQHFGVMENVTSTGQVLIDFGTPSREDGANTSYRVKVSNGNGVFQQVKFATHQPFGSSDVILPQLQMNGSADKLITIEQWGNIEWISMNSAFANCQRVDITASDSPDLSHVTDVSLMFYRANAFSGGNFMQNWDTSTIQNFSFMFALQHLPAQIYAPDLNNFNPPNLSNWDVSAATNISYMFSGRGIFNQNINSWNVANVKNSAWMFTACSNYNQPLNSWNTSNFENINNMFSATASFNQPLDNWDTSKVINMNGTFSSAQAFNQPLEMWDVSMVKKMGSMFGNALSFNQSLGYWDLSSLESANGIFGGSGINCENYSKTLTGWAENPNTPDNVSLTNLQPMQYAANVASKRNILISKGWTFFGDVLGSCVLKINETAFSNHINIYPNPASDFIYLKNAKDVKSYIITDFSGRIVLKDYLAKDFINIQSLSPGNYILQLITSKNIEKFKFIKQ</sequence>
<evidence type="ECO:0000313" key="4">
    <source>
        <dbReference type="EMBL" id="MCX8532941.1"/>
    </source>
</evidence>
<accession>A0ABT3Y4K2</accession>
<feature type="chain" id="PRO_5045801118" evidence="2">
    <location>
        <begin position="20"/>
        <end position="521"/>
    </location>
</feature>
<proteinExistence type="predicted"/>
<evidence type="ECO:0000256" key="2">
    <source>
        <dbReference type="SAM" id="SignalP"/>
    </source>
</evidence>
<protein>
    <submittedName>
        <fullName evidence="4">BspA family leucine-rich repeat surface protein</fullName>
    </submittedName>
</protein>
<name>A0ABT3Y4K2_9FLAO</name>
<keyword evidence="1 2" id="KW-0732">Signal</keyword>